<feature type="domain" description="ABC transporter" evidence="9">
    <location>
        <begin position="2"/>
        <end position="245"/>
    </location>
</feature>
<dbReference type="InterPro" id="IPR003439">
    <property type="entry name" value="ABC_transporter-like_ATP-bd"/>
</dbReference>
<name>A0A853FBM7_9BURK</name>
<evidence type="ECO:0000313" key="10">
    <source>
        <dbReference type="EMBL" id="NYT37042.1"/>
    </source>
</evidence>
<evidence type="ECO:0000256" key="5">
    <source>
        <dbReference type="ARBA" id="ARBA00061571"/>
    </source>
</evidence>
<gene>
    <name evidence="10" type="ORF">H0A68_09170</name>
</gene>
<dbReference type="OrthoDB" id="9762051at2"/>
<feature type="domain" description="ABC transporter" evidence="9">
    <location>
        <begin position="312"/>
        <end position="532"/>
    </location>
</feature>
<evidence type="ECO:0000256" key="3">
    <source>
        <dbReference type="ARBA" id="ARBA00022741"/>
    </source>
</evidence>
<dbReference type="CDD" id="cd03221">
    <property type="entry name" value="ABCF_EF-3"/>
    <property type="match status" value="2"/>
</dbReference>
<evidence type="ECO:0000313" key="11">
    <source>
        <dbReference type="Proteomes" id="UP000580517"/>
    </source>
</evidence>
<keyword evidence="3" id="KW-0547">Nucleotide-binding</keyword>
<keyword evidence="7" id="KW-0175">Coiled coil</keyword>
<comment type="caution">
    <text evidence="10">The sequence shown here is derived from an EMBL/GenBank/DDBJ whole genome shotgun (WGS) entry which is preliminary data.</text>
</comment>
<dbReference type="PROSITE" id="PS00211">
    <property type="entry name" value="ABC_TRANSPORTER_1"/>
    <property type="match status" value="2"/>
</dbReference>
<dbReference type="RefSeq" id="WP_129968952.1">
    <property type="nucleotide sequence ID" value="NZ_JACCEW010000002.1"/>
</dbReference>
<evidence type="ECO:0000256" key="8">
    <source>
        <dbReference type="SAM" id="MobiDB-lite"/>
    </source>
</evidence>
<protein>
    <recommendedName>
        <fullName evidence="6">Probable ATP-binding protein YheS</fullName>
    </recommendedName>
</protein>
<keyword evidence="1" id="KW-0472">Membrane</keyword>
<dbReference type="Gene3D" id="3.40.50.300">
    <property type="entry name" value="P-loop containing nucleotide triphosphate hydrolases"/>
    <property type="match status" value="2"/>
</dbReference>
<keyword evidence="2" id="KW-0677">Repeat</keyword>
<keyword evidence="11" id="KW-1185">Reference proteome</keyword>
<feature type="coiled-coil region" evidence="7">
    <location>
        <begin position="632"/>
        <end position="666"/>
    </location>
</feature>
<organism evidence="10 11">
    <name type="scientific">Allopusillimonas soli</name>
    <dbReference type="NCBI Taxonomy" id="659016"/>
    <lineage>
        <taxon>Bacteria</taxon>
        <taxon>Pseudomonadati</taxon>
        <taxon>Pseudomonadota</taxon>
        <taxon>Betaproteobacteria</taxon>
        <taxon>Burkholderiales</taxon>
        <taxon>Alcaligenaceae</taxon>
        <taxon>Allopusillimonas</taxon>
    </lineage>
</organism>
<feature type="region of interest" description="Disordered" evidence="8">
    <location>
        <begin position="535"/>
        <end position="575"/>
    </location>
</feature>
<sequence>MIRASGLTVRRGTKVLLEDADFIINPGERVGIVGKNGAGKTTLFALMQGRLDADAGTLDMPAGWRLASVEQEISALERPAREFVIDGDTHLRGLQHERAQTSDENGHRIAELESALIEADAWSAPSRAEQLLAGLGFEPAQWMRPVGSFSGGWRMRLALARALMAPSELLLLDEPTNHLDLDAMLWLERWLSAYQGTVMLISHDTEFLDAVARGVLHFDHGKLERYRGGYSDFLTQRAERIRQTRLAWDRQTREAARLQSFIDRFKAKATKAKQAQSRVKALARMEALAPLHTESGIDIRIPEPPSMPDPLLTLEKVVTGYADAQGGAPRKVLTGLDLMVRGGSRIGVLGVNGAGKSTLIKTLAGEIAPLSGTRLASRGLQIGYFAQHQLDMLDLDATPLQHLMRIAPQVREQELRNYLGGFGFGGEAASGSVAPMSGGEKARLALALIVWQKPNLLLLDEPSNHLDVDTREALATALAEFPGSVLLVSHDRHLLRTTVDSFWIVADGRVQEFDGDLEDYREWLAARGASARSQARADARAQAAVASPDGENKPGKPNAAIPSADAGGTPDRKQQRRLEAEARQRQAALRKPIDAKLKRIDADMDRSRTRLASLDARIADTDLYSDERRSERLQILAEHGELSKRMAELEEQWLELQMALEEIAQTNTSE</sequence>
<dbReference type="InterPro" id="IPR032781">
    <property type="entry name" value="ABC_tran_Xtn"/>
</dbReference>
<accession>A0A853FBM7</accession>
<dbReference type="SMART" id="SM00382">
    <property type="entry name" value="AAA"/>
    <property type="match status" value="2"/>
</dbReference>
<dbReference type="FunFam" id="3.40.50.300:FF:002053">
    <property type="entry name" value="ABC transporter ATP-binding protein"/>
    <property type="match status" value="1"/>
</dbReference>
<dbReference type="InterPro" id="IPR027417">
    <property type="entry name" value="P-loop_NTPase"/>
</dbReference>
<dbReference type="Proteomes" id="UP000580517">
    <property type="component" value="Unassembled WGS sequence"/>
</dbReference>
<evidence type="ECO:0000256" key="4">
    <source>
        <dbReference type="ARBA" id="ARBA00022840"/>
    </source>
</evidence>
<dbReference type="EMBL" id="JACCEW010000002">
    <property type="protein sequence ID" value="NYT37042.1"/>
    <property type="molecule type" value="Genomic_DNA"/>
</dbReference>
<dbReference type="Pfam" id="PF00005">
    <property type="entry name" value="ABC_tran"/>
    <property type="match status" value="2"/>
</dbReference>
<feature type="compositionally biased region" description="Low complexity" evidence="8">
    <location>
        <begin position="535"/>
        <end position="547"/>
    </location>
</feature>
<dbReference type="PANTHER" id="PTHR19211">
    <property type="entry name" value="ATP-BINDING TRANSPORT PROTEIN-RELATED"/>
    <property type="match status" value="1"/>
</dbReference>
<dbReference type="InterPro" id="IPR003593">
    <property type="entry name" value="AAA+_ATPase"/>
</dbReference>
<reference evidence="10 11" key="1">
    <citation type="submission" date="2020-07" db="EMBL/GenBank/DDBJ databases">
        <title>Taxonomic revisions and descriptions of new bacterial species based on genomic comparisons in the high-G+C-content subgroup of the family Alcaligenaceae.</title>
        <authorList>
            <person name="Szabo A."/>
            <person name="Felfoldi T."/>
        </authorList>
    </citation>
    <scope>NUCLEOTIDE SEQUENCE [LARGE SCALE GENOMIC DNA]</scope>
    <source>
        <strain evidence="10 11">DSM 25264</strain>
    </source>
</reference>
<evidence type="ECO:0000256" key="1">
    <source>
        <dbReference type="ARBA" id="ARBA00022475"/>
    </source>
</evidence>
<dbReference type="GO" id="GO:0016887">
    <property type="term" value="F:ATP hydrolysis activity"/>
    <property type="evidence" value="ECO:0007669"/>
    <property type="project" value="InterPro"/>
</dbReference>
<evidence type="ECO:0000256" key="7">
    <source>
        <dbReference type="SAM" id="Coils"/>
    </source>
</evidence>
<dbReference type="InterPro" id="IPR050611">
    <property type="entry name" value="ABCF"/>
</dbReference>
<dbReference type="PANTHER" id="PTHR19211:SF14">
    <property type="entry name" value="ATP-BINDING CASSETTE SUB-FAMILY F MEMBER 1"/>
    <property type="match status" value="1"/>
</dbReference>
<dbReference type="InterPro" id="IPR017871">
    <property type="entry name" value="ABC_transporter-like_CS"/>
</dbReference>
<evidence type="ECO:0000256" key="6">
    <source>
        <dbReference type="ARBA" id="ARBA00069073"/>
    </source>
</evidence>
<dbReference type="PROSITE" id="PS50893">
    <property type="entry name" value="ABC_TRANSPORTER_2"/>
    <property type="match status" value="2"/>
</dbReference>
<keyword evidence="4 10" id="KW-0067">ATP-binding</keyword>
<dbReference type="SUPFAM" id="SSF52540">
    <property type="entry name" value="P-loop containing nucleoside triphosphate hydrolases"/>
    <property type="match status" value="2"/>
</dbReference>
<dbReference type="FunFam" id="3.40.50.300:FF:000011">
    <property type="entry name" value="Putative ABC transporter ATP-binding component"/>
    <property type="match status" value="1"/>
</dbReference>
<dbReference type="AlphaFoldDB" id="A0A853FBM7"/>
<dbReference type="Pfam" id="PF12848">
    <property type="entry name" value="ABC_tran_Xtn"/>
    <property type="match status" value="1"/>
</dbReference>
<evidence type="ECO:0000259" key="9">
    <source>
        <dbReference type="PROSITE" id="PS50893"/>
    </source>
</evidence>
<evidence type="ECO:0000256" key="2">
    <source>
        <dbReference type="ARBA" id="ARBA00022737"/>
    </source>
</evidence>
<keyword evidence="1" id="KW-1003">Cell membrane</keyword>
<comment type="similarity">
    <text evidence="5">Belongs to the ABC transporter superfamily. ABCF family. YheS subfamily.</text>
</comment>
<proteinExistence type="inferred from homology"/>
<dbReference type="GO" id="GO:0005524">
    <property type="term" value="F:ATP binding"/>
    <property type="evidence" value="ECO:0007669"/>
    <property type="project" value="UniProtKB-KW"/>
</dbReference>